<dbReference type="SUPFAM" id="SSF55874">
    <property type="entry name" value="ATPase domain of HSP90 chaperone/DNA topoisomerase II/histidine kinase"/>
    <property type="match status" value="1"/>
</dbReference>
<comment type="catalytic activity">
    <reaction evidence="1">
        <text>ATP + protein L-histidine = ADP + protein N-phospho-L-histidine.</text>
        <dbReference type="EC" id="2.7.13.3"/>
    </reaction>
</comment>
<evidence type="ECO:0000256" key="1">
    <source>
        <dbReference type="ARBA" id="ARBA00000085"/>
    </source>
</evidence>
<dbReference type="EMBL" id="WIND01000002">
    <property type="protein sequence ID" value="MSU89048.1"/>
    <property type="molecule type" value="Genomic_DNA"/>
</dbReference>
<feature type="domain" description="Signal transduction histidine kinase subgroup 2 dimerisation and phosphoacceptor" evidence="9">
    <location>
        <begin position="372"/>
        <end position="444"/>
    </location>
</feature>
<dbReference type="GO" id="GO:0005524">
    <property type="term" value="F:ATP binding"/>
    <property type="evidence" value="ECO:0007669"/>
    <property type="project" value="UniProtKB-KW"/>
</dbReference>
<feature type="transmembrane region" description="Helical" evidence="8">
    <location>
        <begin position="285"/>
        <end position="305"/>
    </location>
</feature>
<evidence type="ECO:0000256" key="5">
    <source>
        <dbReference type="ARBA" id="ARBA00022741"/>
    </source>
</evidence>
<comment type="caution">
    <text evidence="10">The sequence shown here is derived from an EMBL/GenBank/DDBJ whole genome shotgun (WGS) entry which is preliminary data.</text>
</comment>
<evidence type="ECO:0000256" key="3">
    <source>
        <dbReference type="ARBA" id="ARBA00022553"/>
    </source>
</evidence>
<dbReference type="Proteomes" id="UP000474957">
    <property type="component" value="Unassembled WGS sequence"/>
</dbReference>
<dbReference type="Gene3D" id="3.30.450.20">
    <property type="entry name" value="PAS domain"/>
    <property type="match status" value="2"/>
</dbReference>
<evidence type="ECO:0000256" key="7">
    <source>
        <dbReference type="ARBA" id="ARBA00022840"/>
    </source>
</evidence>
<evidence type="ECO:0000313" key="11">
    <source>
        <dbReference type="Proteomes" id="UP000474957"/>
    </source>
</evidence>
<keyword evidence="7" id="KW-0067">ATP-binding</keyword>
<keyword evidence="4" id="KW-0808">Transferase</keyword>
<accession>A0A6L5YXW6</accession>
<organism evidence="10 11">
    <name type="scientific">Halovulum marinum</name>
    <dbReference type="NCBI Taxonomy" id="2662447"/>
    <lineage>
        <taxon>Bacteria</taxon>
        <taxon>Pseudomonadati</taxon>
        <taxon>Pseudomonadota</taxon>
        <taxon>Alphaproteobacteria</taxon>
        <taxon>Rhodobacterales</taxon>
        <taxon>Paracoccaceae</taxon>
        <taxon>Halovulum</taxon>
    </lineage>
</organism>
<dbReference type="PANTHER" id="PTHR41523">
    <property type="entry name" value="TWO-COMPONENT SYSTEM SENSOR PROTEIN"/>
    <property type="match status" value="1"/>
</dbReference>
<dbReference type="InterPro" id="IPR036890">
    <property type="entry name" value="HATPase_C_sf"/>
</dbReference>
<dbReference type="RefSeq" id="WP_154445506.1">
    <property type="nucleotide sequence ID" value="NZ_WIND01000002.1"/>
</dbReference>
<dbReference type="GO" id="GO:0004673">
    <property type="term" value="F:protein histidine kinase activity"/>
    <property type="evidence" value="ECO:0007669"/>
    <property type="project" value="UniProtKB-EC"/>
</dbReference>
<sequence>MTARLGELTRGLAFRFAILLALALLPVGAIAIYQTLELVREANEQAEDSLLAIAADAAAREAGLIRSAIGAGEAIGAIVPDLGDDPDECRRLLADFVRASGRYSFAAFVDADGRLCSSKGNVSDIRTARIFDGMQTAKSPKVDLVISDILDSVPSIVVSVPIRPGSEEFAGFVSIALPQTRLFSRLDEAGTARPVDIVTFNSGGQVLSAEAGLQGVENRLPADRPLSSFIGEMANAFTGDTVAGEKRVFASVPLVSGTVYALAIWDDDTLAFQPGAGNLMVPVLFPLLMWLASLCVAFLAVRRLVIRPTRNLRARMLQFMRSRHISPPREGRLVSAELQDIDETWNRMAESVLRDEAEMEDMLHDKTVLLREVHHRVKNNLQLIVSILNMKIRRTAAPEAKSVLQDVQHRVMSMATVHRHLYESSDQGRVPMDELMRAIVAHVTAALLPPDSGISIGENYQAVVLYPDQAVPLTLAATEAITNALKYLGRPDAGTPWISIGLSREDKSAVLEVANSVGPPLPTAGGPNSSGMGEQLLRAFAAQLDGVLSAEEDGERYVIRLRFPIGSFVQEVA</sequence>
<keyword evidence="8" id="KW-1133">Transmembrane helix</keyword>
<evidence type="ECO:0000256" key="6">
    <source>
        <dbReference type="ARBA" id="ARBA00022777"/>
    </source>
</evidence>
<dbReference type="EC" id="2.7.13.3" evidence="2"/>
<dbReference type="AlphaFoldDB" id="A0A6L5YXW6"/>
<gene>
    <name evidence="10" type="ORF">GE300_05330</name>
</gene>
<evidence type="ECO:0000259" key="9">
    <source>
        <dbReference type="Pfam" id="PF07568"/>
    </source>
</evidence>
<keyword evidence="8" id="KW-0812">Transmembrane</keyword>
<dbReference type="Pfam" id="PF07568">
    <property type="entry name" value="HisKA_2"/>
    <property type="match status" value="1"/>
</dbReference>
<dbReference type="CDD" id="cd18773">
    <property type="entry name" value="PDC1_HK_sensor"/>
    <property type="match status" value="1"/>
</dbReference>
<dbReference type="Gene3D" id="3.30.565.10">
    <property type="entry name" value="Histidine kinase-like ATPase, C-terminal domain"/>
    <property type="match status" value="1"/>
</dbReference>
<evidence type="ECO:0000256" key="4">
    <source>
        <dbReference type="ARBA" id="ARBA00022679"/>
    </source>
</evidence>
<dbReference type="InterPro" id="IPR011495">
    <property type="entry name" value="Sig_transdc_His_kin_sub2_dim/P"/>
</dbReference>
<keyword evidence="11" id="KW-1185">Reference proteome</keyword>
<feature type="transmembrane region" description="Helical" evidence="8">
    <location>
        <begin position="12"/>
        <end position="33"/>
    </location>
</feature>
<name>A0A6L5YXW6_9RHOB</name>
<keyword evidence="6" id="KW-0418">Kinase</keyword>
<evidence type="ECO:0000313" key="10">
    <source>
        <dbReference type="EMBL" id="MSU89048.1"/>
    </source>
</evidence>
<dbReference type="PANTHER" id="PTHR41523:SF8">
    <property type="entry name" value="ETHYLENE RESPONSE SENSOR PROTEIN"/>
    <property type="match status" value="1"/>
</dbReference>
<protein>
    <recommendedName>
        <fullName evidence="2">histidine kinase</fullName>
        <ecNumber evidence="2">2.7.13.3</ecNumber>
    </recommendedName>
</protein>
<evidence type="ECO:0000256" key="2">
    <source>
        <dbReference type="ARBA" id="ARBA00012438"/>
    </source>
</evidence>
<reference evidence="10 11" key="1">
    <citation type="submission" date="2019-10" db="EMBL/GenBank/DDBJ databases">
        <title>Cognatihalovulum marinum gen. nov. sp. nov., a new member of the family Rhodobacteraceae isolated from deep seawater of the Northwest Indian Ocean.</title>
        <authorList>
            <person name="Ruan C."/>
            <person name="Wang J."/>
            <person name="Zheng X."/>
            <person name="Song L."/>
            <person name="Zhu Y."/>
            <person name="Huang Y."/>
            <person name="Lu Z."/>
            <person name="Du W."/>
            <person name="Huang L."/>
            <person name="Dai X."/>
        </authorList>
    </citation>
    <scope>NUCLEOTIDE SEQUENCE [LARGE SCALE GENOMIC DNA]</scope>
    <source>
        <strain evidence="10 11">2CG4</strain>
    </source>
</reference>
<keyword evidence="5" id="KW-0547">Nucleotide-binding</keyword>
<keyword evidence="3" id="KW-0597">Phosphoprotein</keyword>
<evidence type="ECO:0000256" key="8">
    <source>
        <dbReference type="SAM" id="Phobius"/>
    </source>
</evidence>
<proteinExistence type="predicted"/>
<keyword evidence="8" id="KW-0472">Membrane</keyword>